<dbReference type="Proteomes" id="UP001218188">
    <property type="component" value="Unassembled WGS sequence"/>
</dbReference>
<feature type="non-terminal residue" evidence="1">
    <location>
        <position position="1"/>
    </location>
</feature>
<proteinExistence type="predicted"/>
<name>A0AAD6TBC1_9AGAR</name>
<organism evidence="1 2">
    <name type="scientific">Mycena alexandri</name>
    <dbReference type="NCBI Taxonomy" id="1745969"/>
    <lineage>
        <taxon>Eukaryota</taxon>
        <taxon>Fungi</taxon>
        <taxon>Dikarya</taxon>
        <taxon>Basidiomycota</taxon>
        <taxon>Agaricomycotina</taxon>
        <taxon>Agaricomycetes</taxon>
        <taxon>Agaricomycetidae</taxon>
        <taxon>Agaricales</taxon>
        <taxon>Marasmiineae</taxon>
        <taxon>Mycenaceae</taxon>
        <taxon>Mycena</taxon>
    </lineage>
</organism>
<evidence type="ECO:0000313" key="2">
    <source>
        <dbReference type="Proteomes" id="UP001218188"/>
    </source>
</evidence>
<feature type="non-terminal residue" evidence="1">
    <location>
        <position position="168"/>
    </location>
</feature>
<accession>A0AAD6TBC1</accession>
<reference evidence="1" key="1">
    <citation type="submission" date="2023-03" db="EMBL/GenBank/DDBJ databases">
        <title>Massive genome expansion in bonnet fungi (Mycena s.s.) driven by repeated elements and novel gene families across ecological guilds.</title>
        <authorList>
            <consortium name="Lawrence Berkeley National Laboratory"/>
            <person name="Harder C.B."/>
            <person name="Miyauchi S."/>
            <person name="Viragh M."/>
            <person name="Kuo A."/>
            <person name="Thoen E."/>
            <person name="Andreopoulos B."/>
            <person name="Lu D."/>
            <person name="Skrede I."/>
            <person name="Drula E."/>
            <person name="Henrissat B."/>
            <person name="Morin E."/>
            <person name="Kohler A."/>
            <person name="Barry K."/>
            <person name="LaButti K."/>
            <person name="Morin E."/>
            <person name="Salamov A."/>
            <person name="Lipzen A."/>
            <person name="Mereny Z."/>
            <person name="Hegedus B."/>
            <person name="Baldrian P."/>
            <person name="Stursova M."/>
            <person name="Weitz H."/>
            <person name="Taylor A."/>
            <person name="Grigoriev I.V."/>
            <person name="Nagy L.G."/>
            <person name="Martin F."/>
            <person name="Kauserud H."/>
        </authorList>
    </citation>
    <scope>NUCLEOTIDE SEQUENCE</scope>
    <source>
        <strain evidence="1">CBHHK200</strain>
    </source>
</reference>
<dbReference type="EMBL" id="JARJCM010000011">
    <property type="protein sequence ID" value="KAJ7042823.1"/>
    <property type="molecule type" value="Genomic_DNA"/>
</dbReference>
<keyword evidence="2" id="KW-1185">Reference proteome</keyword>
<evidence type="ECO:0000313" key="1">
    <source>
        <dbReference type="EMBL" id="KAJ7042823.1"/>
    </source>
</evidence>
<sequence>GGQRITIDWLRALAPGDCLDQFRLYADELIHLAVVLDIPEIFRTERRYAFTRVEALALLLARFKSAADISDLTRKYDRCRAPISELVNELSEFLDDRWSHLLDFDTDGVLAPARMQQYADAIYEAGAPLDSVLGFMDCTIRGICRPSRWQRAAYNGYKKLHATKYQAI</sequence>
<protein>
    <submittedName>
        <fullName evidence="1">Uncharacterized protein</fullName>
    </submittedName>
</protein>
<gene>
    <name evidence="1" type="ORF">C8F04DRAFT_884775</name>
</gene>
<dbReference type="AlphaFoldDB" id="A0AAD6TBC1"/>
<comment type="caution">
    <text evidence="1">The sequence shown here is derived from an EMBL/GenBank/DDBJ whole genome shotgun (WGS) entry which is preliminary data.</text>
</comment>